<keyword evidence="7" id="KW-0547">Nucleotide-binding</keyword>
<comment type="similarity">
    <text evidence="2">Belongs to the pantothenate synthetase family.</text>
</comment>
<evidence type="ECO:0000256" key="8">
    <source>
        <dbReference type="ARBA" id="ARBA00022840"/>
    </source>
</evidence>
<dbReference type="Proteomes" id="UP000250043">
    <property type="component" value="Unassembled WGS sequence"/>
</dbReference>
<accession>A0A8E2DLY8</accession>
<dbReference type="OrthoDB" id="2020436at2759"/>
<proteinExistence type="inferred from homology"/>
<keyword evidence="5 12" id="KW-0436">Ligase</keyword>
<dbReference type="CDD" id="cd00560">
    <property type="entry name" value="PanC"/>
    <property type="match status" value="1"/>
</dbReference>
<dbReference type="Gene3D" id="3.40.50.620">
    <property type="entry name" value="HUPs"/>
    <property type="match status" value="1"/>
</dbReference>
<evidence type="ECO:0000256" key="10">
    <source>
        <dbReference type="ARBA" id="ARBA00032806"/>
    </source>
</evidence>
<comment type="catalytic activity">
    <reaction evidence="11">
        <text>(R)-pantoate + beta-alanine + ATP = (R)-pantothenate + AMP + diphosphate + H(+)</text>
        <dbReference type="Rhea" id="RHEA:10912"/>
        <dbReference type="ChEBI" id="CHEBI:15378"/>
        <dbReference type="ChEBI" id="CHEBI:15980"/>
        <dbReference type="ChEBI" id="CHEBI:29032"/>
        <dbReference type="ChEBI" id="CHEBI:30616"/>
        <dbReference type="ChEBI" id="CHEBI:33019"/>
        <dbReference type="ChEBI" id="CHEBI:57966"/>
        <dbReference type="ChEBI" id="CHEBI:456215"/>
        <dbReference type="EC" id="6.3.2.1"/>
    </reaction>
</comment>
<dbReference type="EMBL" id="KV722384">
    <property type="protein sequence ID" value="OCH91511.1"/>
    <property type="molecule type" value="Genomic_DNA"/>
</dbReference>
<evidence type="ECO:0000313" key="13">
    <source>
        <dbReference type="Proteomes" id="UP000250043"/>
    </source>
</evidence>
<evidence type="ECO:0000256" key="9">
    <source>
        <dbReference type="ARBA" id="ARBA00029902"/>
    </source>
</evidence>
<dbReference type="PANTHER" id="PTHR21299">
    <property type="entry name" value="CYTIDYLATE KINASE/PANTOATE-BETA-ALANINE LIGASE"/>
    <property type="match status" value="1"/>
</dbReference>
<keyword evidence="13" id="KW-1185">Reference proteome</keyword>
<keyword evidence="8" id="KW-0067">ATP-binding</keyword>
<dbReference type="GO" id="GO:0005524">
    <property type="term" value="F:ATP binding"/>
    <property type="evidence" value="ECO:0007669"/>
    <property type="project" value="UniProtKB-KW"/>
</dbReference>
<dbReference type="Pfam" id="PF02569">
    <property type="entry name" value="Pantoate_ligase"/>
    <property type="match status" value="1"/>
</dbReference>
<evidence type="ECO:0000256" key="2">
    <source>
        <dbReference type="ARBA" id="ARBA00009256"/>
    </source>
</evidence>
<dbReference type="HAMAP" id="MF_00158">
    <property type="entry name" value="PanC"/>
    <property type="match status" value="1"/>
</dbReference>
<evidence type="ECO:0000256" key="7">
    <source>
        <dbReference type="ARBA" id="ARBA00022741"/>
    </source>
</evidence>
<dbReference type="GO" id="GO:0015940">
    <property type="term" value="P:pantothenate biosynthetic process"/>
    <property type="evidence" value="ECO:0007669"/>
    <property type="project" value="UniProtKB-UniPathway"/>
</dbReference>
<name>A0A8E2DLY8_9APHY</name>
<organism evidence="12 13">
    <name type="scientific">Obba rivulosa</name>
    <dbReference type="NCBI Taxonomy" id="1052685"/>
    <lineage>
        <taxon>Eukaryota</taxon>
        <taxon>Fungi</taxon>
        <taxon>Dikarya</taxon>
        <taxon>Basidiomycota</taxon>
        <taxon>Agaricomycotina</taxon>
        <taxon>Agaricomycetes</taxon>
        <taxon>Polyporales</taxon>
        <taxon>Gelatoporiaceae</taxon>
        <taxon>Obba</taxon>
    </lineage>
</organism>
<reference evidence="12 13" key="1">
    <citation type="submission" date="2016-07" db="EMBL/GenBank/DDBJ databases">
        <title>Draft genome of the white-rot fungus Obba rivulosa 3A-2.</title>
        <authorList>
            <consortium name="DOE Joint Genome Institute"/>
            <person name="Miettinen O."/>
            <person name="Riley R."/>
            <person name="Acob R."/>
            <person name="Barry K."/>
            <person name="Cullen D."/>
            <person name="De Vries R."/>
            <person name="Hainaut M."/>
            <person name="Hatakka A."/>
            <person name="Henrissat B."/>
            <person name="Hilden K."/>
            <person name="Kuo R."/>
            <person name="Labutti K."/>
            <person name="Lipzen A."/>
            <person name="Makela M.R."/>
            <person name="Sandor L."/>
            <person name="Spatafora J.W."/>
            <person name="Grigoriev I.V."/>
            <person name="Hibbett D.S."/>
        </authorList>
    </citation>
    <scope>NUCLEOTIDE SEQUENCE [LARGE SCALE GENOMIC DNA]</scope>
    <source>
        <strain evidence="12 13">3A-2</strain>
    </source>
</reference>
<comment type="pathway">
    <text evidence="1">Cofactor biosynthesis; (R)-pantothenate biosynthesis; (R)-pantothenate from (R)-pantoate and beta-alanine: step 1/1.</text>
</comment>
<dbReference type="AlphaFoldDB" id="A0A8E2DLY8"/>
<dbReference type="SUPFAM" id="SSF52374">
    <property type="entry name" value="Nucleotidylyl transferase"/>
    <property type="match status" value="1"/>
</dbReference>
<gene>
    <name evidence="12" type="ORF">OBBRIDRAFT_792226</name>
</gene>
<evidence type="ECO:0000313" key="12">
    <source>
        <dbReference type="EMBL" id="OCH91511.1"/>
    </source>
</evidence>
<keyword evidence="6" id="KW-0566">Pantothenate biosynthesis</keyword>
<dbReference type="EC" id="6.3.2.1" evidence="3"/>
<evidence type="ECO:0000256" key="4">
    <source>
        <dbReference type="ARBA" id="ARBA00015647"/>
    </source>
</evidence>
<evidence type="ECO:0000256" key="1">
    <source>
        <dbReference type="ARBA" id="ARBA00004990"/>
    </source>
</evidence>
<dbReference type="Gene3D" id="3.30.1300.10">
    <property type="entry name" value="Pantoate-beta-alanine ligase, C-terminal domain"/>
    <property type="match status" value="1"/>
</dbReference>
<dbReference type="PANTHER" id="PTHR21299:SF1">
    <property type="entry name" value="PANTOATE--BETA-ALANINE LIGASE"/>
    <property type="match status" value="1"/>
</dbReference>
<evidence type="ECO:0000256" key="3">
    <source>
        <dbReference type="ARBA" id="ARBA00012219"/>
    </source>
</evidence>
<dbReference type="InterPro" id="IPR003721">
    <property type="entry name" value="Pantoate_ligase"/>
</dbReference>
<dbReference type="NCBIfam" id="TIGR00018">
    <property type="entry name" value="panC"/>
    <property type="match status" value="1"/>
</dbReference>
<dbReference type="GO" id="GO:0004592">
    <property type="term" value="F:pantoate-beta-alanine ligase activity"/>
    <property type="evidence" value="ECO:0007669"/>
    <property type="project" value="UniProtKB-EC"/>
</dbReference>
<evidence type="ECO:0000256" key="6">
    <source>
        <dbReference type="ARBA" id="ARBA00022655"/>
    </source>
</evidence>
<dbReference type="InterPro" id="IPR014729">
    <property type="entry name" value="Rossmann-like_a/b/a_fold"/>
</dbReference>
<protein>
    <recommendedName>
        <fullName evidence="4">Pantoate--beta-alanine ligase</fullName>
        <ecNumber evidence="3">6.3.2.1</ecNumber>
    </recommendedName>
    <alternativeName>
        <fullName evidence="10">Pantoate-activating enzyme</fullName>
    </alternativeName>
    <alternativeName>
        <fullName evidence="9">Pantothenate synthetase</fullName>
    </alternativeName>
</protein>
<dbReference type="UniPathway" id="UPA00028">
    <property type="reaction ID" value="UER00005"/>
</dbReference>
<evidence type="ECO:0000256" key="11">
    <source>
        <dbReference type="ARBA" id="ARBA00048258"/>
    </source>
</evidence>
<dbReference type="InterPro" id="IPR042176">
    <property type="entry name" value="Pantoate_ligase_C"/>
</dbReference>
<sequence length="386" mass="42543">MSARLCPPYGITATNVVKRSSAGMIRTSRTLSSLSSVPSSSIPIYRTLEGYREWRRKAHDEKKSVGFVATMGALHDGHLSLVKKSLEANDHTVLSIFVNPAQFAPHEDLTTYPRTLPRDLELLESMSMSVPGSGDAGPAIRKPSAVFLPTVSQMYPSGISQDTAAQKGTFVEVKGYGHQMEGKTRPAFFRGVATVVTKLFNAIEPTRTYFGQKDIQQALLLRRMTRDLLMSHPSPENLHIVPTARDKSGLALSSRNAYLTAYEREHIAPALNRALHYAHGMWSSSAPKAEILKYAAMVVAEAAKHATEKVDVRLDYIEFNDPETFEPLPDDATQSSWQAGDHGRPVILSGAMWLGKTRLIDNLVLGDARRLGVMIDKVAEPNLYNL</sequence>
<evidence type="ECO:0000256" key="5">
    <source>
        <dbReference type="ARBA" id="ARBA00022598"/>
    </source>
</evidence>